<evidence type="ECO:0008006" key="7">
    <source>
        <dbReference type="Google" id="ProtNLM"/>
    </source>
</evidence>
<reference evidence="5 6" key="1">
    <citation type="submission" date="2011-04" db="EMBL/GenBank/DDBJ databases">
        <title>The Genome Sequence of Clostridium citroniae WAL-19142.</title>
        <authorList>
            <consortium name="The Broad Institute Genome Sequencing Platform"/>
            <person name="Earl A."/>
            <person name="Ward D."/>
            <person name="Feldgarden M."/>
            <person name="Gevers D."/>
            <person name="Warren Y.A."/>
            <person name="Tyrrell K.L."/>
            <person name="Citron D.M."/>
            <person name="Goldstein E.J."/>
            <person name="Daigneault M."/>
            <person name="Allen-Vercoe E."/>
            <person name="Young S.K."/>
            <person name="Zeng Q."/>
            <person name="Gargeya S."/>
            <person name="Fitzgerald M."/>
            <person name="Haas B."/>
            <person name="Abouelleil A."/>
            <person name="Alvarado L."/>
            <person name="Arachchi H.M."/>
            <person name="Berlin A."/>
            <person name="Brown A."/>
            <person name="Chapman S.B."/>
            <person name="Chen Z."/>
            <person name="Dunbar C."/>
            <person name="Freedman E."/>
            <person name="Gearin G."/>
            <person name="Gellesch M."/>
            <person name="Goldberg J."/>
            <person name="Griggs A."/>
            <person name="Gujja S."/>
            <person name="Heilman E.R."/>
            <person name="Heiman D."/>
            <person name="Howarth C."/>
            <person name="Larson L."/>
            <person name="Lui A."/>
            <person name="MacDonald P.J."/>
            <person name="Mehta T."/>
            <person name="Montmayeur A."/>
            <person name="Murphy C."/>
            <person name="Neiman D."/>
            <person name="Pearson M."/>
            <person name="Priest M."/>
            <person name="Roberts A."/>
            <person name="Saif S."/>
            <person name="Shea T."/>
            <person name="Shenoy N."/>
            <person name="Sisk P."/>
            <person name="Stolte C."/>
            <person name="Sykes S."/>
            <person name="White J."/>
            <person name="Yandava C."/>
            <person name="Wortman J."/>
            <person name="Nusbaum C."/>
            <person name="Birren B."/>
        </authorList>
    </citation>
    <scope>NUCLEOTIDE SEQUENCE [LARGE SCALE GENOMIC DNA]</scope>
    <source>
        <strain evidence="5 6">WAL-19142</strain>
    </source>
</reference>
<evidence type="ECO:0000313" key="5">
    <source>
        <dbReference type="EMBL" id="KMW16060.1"/>
    </source>
</evidence>
<dbReference type="EMBL" id="ADLK01000032">
    <property type="protein sequence ID" value="KMW16060.1"/>
    <property type="molecule type" value="Genomic_DNA"/>
</dbReference>
<feature type="chain" id="PRO_5039396505" description="SsuA/THI5-like domain-containing protein" evidence="4">
    <location>
        <begin position="25"/>
        <end position="355"/>
    </location>
</feature>
<dbReference type="GO" id="GO:0042597">
    <property type="term" value="C:periplasmic space"/>
    <property type="evidence" value="ECO:0007669"/>
    <property type="project" value="UniProtKB-SubCell"/>
</dbReference>
<dbReference type="SUPFAM" id="SSF53850">
    <property type="entry name" value="Periplasmic binding protein-like II"/>
    <property type="match status" value="1"/>
</dbReference>
<accession>A0A0J9EKI3</accession>
<comment type="similarity">
    <text evidence="2">Belongs to the bacterial solute-binding protein SsuA/TauA family.</text>
</comment>
<name>A0A0J9EKI3_9FIRM</name>
<evidence type="ECO:0000256" key="2">
    <source>
        <dbReference type="ARBA" id="ARBA00010742"/>
    </source>
</evidence>
<dbReference type="Proteomes" id="UP000037392">
    <property type="component" value="Unassembled WGS sequence"/>
</dbReference>
<dbReference type="PATRIC" id="fig|742734.4.peg.4824"/>
<dbReference type="Pfam" id="PF13379">
    <property type="entry name" value="NMT1_2"/>
    <property type="match status" value="1"/>
</dbReference>
<dbReference type="OrthoDB" id="2054296at2"/>
<keyword evidence="3 4" id="KW-0732">Signal</keyword>
<dbReference type="AlphaFoldDB" id="A0A0J9EKI3"/>
<protein>
    <recommendedName>
        <fullName evidence="7">SsuA/THI5-like domain-containing protein</fullName>
    </recommendedName>
</protein>
<feature type="signal peptide" evidence="4">
    <location>
        <begin position="1"/>
        <end position="24"/>
    </location>
</feature>
<comment type="caution">
    <text evidence="5">The sequence shown here is derived from an EMBL/GenBank/DDBJ whole genome shotgun (WGS) entry which is preliminary data.</text>
</comment>
<dbReference type="Gene3D" id="3.40.190.10">
    <property type="entry name" value="Periplasmic binding protein-like II"/>
    <property type="match status" value="2"/>
</dbReference>
<evidence type="ECO:0000313" key="6">
    <source>
        <dbReference type="Proteomes" id="UP000037392"/>
    </source>
</evidence>
<dbReference type="GeneID" id="93163842"/>
<dbReference type="PANTHER" id="PTHR30024">
    <property type="entry name" value="ALIPHATIC SULFONATES-BINDING PROTEIN-RELATED"/>
    <property type="match status" value="1"/>
</dbReference>
<organism evidence="5 6">
    <name type="scientific">[Clostridium] citroniae WAL-19142</name>
    <dbReference type="NCBI Taxonomy" id="742734"/>
    <lineage>
        <taxon>Bacteria</taxon>
        <taxon>Bacillati</taxon>
        <taxon>Bacillota</taxon>
        <taxon>Clostridia</taxon>
        <taxon>Lachnospirales</taxon>
        <taxon>Lachnospiraceae</taxon>
        <taxon>Enterocloster</taxon>
    </lineage>
</organism>
<gene>
    <name evidence="5" type="ORF">HMPREF9470_04498</name>
</gene>
<dbReference type="RefSeq" id="WP_048930750.1">
    <property type="nucleotide sequence ID" value="NZ_KQ235882.1"/>
</dbReference>
<dbReference type="PROSITE" id="PS51257">
    <property type="entry name" value="PROKAR_LIPOPROTEIN"/>
    <property type="match status" value="1"/>
</dbReference>
<evidence type="ECO:0000256" key="3">
    <source>
        <dbReference type="ARBA" id="ARBA00022729"/>
    </source>
</evidence>
<evidence type="ECO:0000256" key="4">
    <source>
        <dbReference type="SAM" id="SignalP"/>
    </source>
</evidence>
<sequence length="355" mass="38712">MIRRILKKTAAVAVVSMMVCSMFTGCGKNGETKDTGVKTVRAGAMPYYLSVPLQVIKDEKLDQKYGYQLEIIDFPSGGPMAEALGAGEWDIGPIGAGGMIAIPNYNAKLIADVEYEMDGAWIFARSDSEIAKAGKNLTDYPELIGSADSIGGATILGTVGNISHYMAIDYVSKYGLSIDDVNFLNMETSNVYTAFVSGQGDLACMGSPSAGLKLMEEGYVLVGGLRQQGNPQQDSILVSEDFYKDNYDTCVNFMASWLEAAAKLNSDQEYEETMVTKFYTEHGRSDFSEKDVKDECGWNTYMDASNIKDKETGAWMQGLIQCYVEAGAMEENVLDALKQNTTADVVEDALKKLEK</sequence>
<dbReference type="PANTHER" id="PTHR30024:SF47">
    <property type="entry name" value="TAURINE-BINDING PERIPLASMIC PROTEIN"/>
    <property type="match status" value="1"/>
</dbReference>
<evidence type="ECO:0000256" key="1">
    <source>
        <dbReference type="ARBA" id="ARBA00004418"/>
    </source>
</evidence>
<proteinExistence type="inferred from homology"/>
<comment type="subcellular location">
    <subcellularLocation>
        <location evidence="1">Periplasm</location>
    </subcellularLocation>
</comment>